<evidence type="ECO:0000256" key="5">
    <source>
        <dbReference type="ARBA" id="ARBA00023163"/>
    </source>
</evidence>
<dbReference type="SUPFAM" id="SSF47055">
    <property type="entry name" value="TAF(II)230 TBP-binding fragment"/>
    <property type="match status" value="1"/>
</dbReference>
<dbReference type="Pfam" id="PF00439">
    <property type="entry name" value="Bromodomain"/>
    <property type="match status" value="1"/>
</dbReference>
<sequence length="2008" mass="224591">MSDGERRDEDVATTSAADDDDDEDYEEPGGENHFLGFMFGNVDDAGDLDADYLDEDAKEHLFALADKLGASLKDIDLTKSSPATADPSEQDYDEKAEDAVDYEDIDEQYDGPEVEAATEEDHLLSKKDYFSSNTMFASVSSKVSVFDEENYDEDEEPPNDIELPGDNVIQDVISAEQTEISPSNDNPAIGKVSSPLPQSQETMDVEYEVCQEEIDTEEDQLESKSATTLPVLCIEDGSVILKFSEIFGAQEPVRKAKTDQHKRPVNKELRITNISDIVEDDEEVFLRSTIQDVPSLKHIKTNEDFIESDSDELISSDTFGFKDLCLSEQPMKDVHKEFPTAKQTLVCPDVYPLEHEDWENGIIWGNSPASESQSCLKSCVISEESSDAHSEDEAKDYGYVSGRCDVQDKNNGSPVIREPFGCTEMPASASYHSPENSYPPLIKETPQEKNDLDHAEPNNINGTVKINTMKCLSNLSLLNKELLEGSWLDNVIWDPSEDTPKPKLILDLKDDQMLFEILDEKNGDHLRSHARAMIVSRPMKTATVENVGHNNQAITLDAQFNISNDKFYSNRKMSQQAKSHTKKRSSMGIKVVHSVPEFRPSEKIKLFGYGKELQDDISLAMQNVRPNSILHVVRTEVHLWPKAQKLPGEDKALRPPGAFRKKADLSVKDGHVFLMEYCEERPLLLANAGMGARLCTYYQKTSPTDQTAISLRSNNDGLGTVLAIEPADKSPFLGDVRSGSQQSCLETNMYRAPAFPHKLASTDYLLVRSPKGMLSLRRIDKLYAVGQQEPHMEVFSPGTKNLQNHLLNRMLVYVYREFRLRERPGVLSQIRADEVPIQHPLTEAIVRKRLKHCADLKKGPNGHYFWTQRPDFRIPSEEELRRLVSPESFNFRFERGSCLAIAFMVTESLKLPILQVCCHESMQAGLHRLNRLGIEKLTQPVGLASAMNQLPDEAIELAAAAHIERELQITSWNLTSNFVACTNQDLCVPPAGAAQRHRRGSADKGASRIAVDVASGNHTIVLTEAGAGFMEEWWAQRRHVEPSFYVGACAFWQSDYGGGTRLDQATKSSVTGQTGWGCGMPTVVKGGVTARSQRFPGCRGRGELAPWSQQEGEVRALDQMITGDAVHELAKMSKKSSGWRRTPMGDARRERLRRRAGPRGNERDWRGTLCSPWPHGRIGGTNGSGLGWCTPAQDGQGRGNGSTYRQPLSGKEVDRANGGRPRQSDGGTGADSCVMTAGSRQRRSLWARRRVAALVRWFMYDRENIERLEITGVGDPSGRGLGFSYVRVTPKAPVSNSSHKKKSAAAKGTTVTGTDADLRRLSMDAARELLLKFGVPDEQIDKLTRWHRIAMVRKLSSEQAASGITIDEIPVSKFARGQRMSFMQLQQQTKEKCQEIWDRQIQSLSAIDGDDNGSDTEAHSDLDSFAGDLENLLDAEEFDDEDVGTADLRSDKADGMRGLKMRRCPTQAQFNEEIQDDQAEAALVKKLLEESGNDPKRKKQPVDTTNQGANKTKQFKALTPKESTPRGAKEVDSSFTEGGLSSKLKTKLAVDANDIILVKKKNVQGKDGLKFILLGRQAVTSKGAEKRQGARGDSLVCGACGQLGHMRTNKLCPKYGEDPETSEMDAISYRPNPLDVASHGQTKTLGRRLVAKVSSDVPETEGQESIEKIKPVKFRCGAPEKSLERNMSVAGSLVSHKLTTDSTDLRSTGKVSKIKIYKKDVPRKKVIIKQPKGHVDQLRAIEVRSGQEPRKIRKIAELSSFEKNSRDDDGWYAGEPSQMNSSHDRLGRDGNRKSKEVMGGDESWRAFKEQRERQEQRLIEARIYSREEELQKAKKKSKKKKKHDFRDADILDHRPYRNDRKVPERDRASKRRTPADMTDYAPSAKRRRGGEVELSNILEKIVDHLRNQTAISLLFLKPVTKKVAPDYYDVIQRPMDLGTIRDKARKMEYKNRYEFRNDVAQIADNAHMYNETRHPHIPPLADELLELCDNLLDESADVLDDAESAMES</sequence>
<dbReference type="InterPro" id="IPR001487">
    <property type="entry name" value="Bromodomain"/>
</dbReference>
<comment type="subcellular location">
    <subcellularLocation>
        <location evidence="1">Nucleus</location>
    </subcellularLocation>
</comment>
<keyword evidence="6" id="KW-0539">Nucleus</keyword>
<dbReference type="InterPro" id="IPR036427">
    <property type="entry name" value="Bromodomain-like_sf"/>
</dbReference>
<reference evidence="11 12" key="1">
    <citation type="submission" date="2017-09" db="EMBL/GenBank/DDBJ databases">
        <authorList>
            <consortium name="International Durum Wheat Genome Sequencing Consortium (IDWGSC)"/>
            <person name="Milanesi L."/>
        </authorList>
    </citation>
    <scope>NUCLEOTIDE SEQUENCE [LARGE SCALE GENOMIC DNA]</scope>
    <source>
        <strain evidence="12">cv. Svevo</strain>
    </source>
</reference>
<feature type="region of interest" description="Disordered" evidence="9">
    <location>
        <begin position="1489"/>
        <end position="1538"/>
    </location>
</feature>
<dbReference type="PROSITE" id="PS00633">
    <property type="entry name" value="BROMODOMAIN_1"/>
    <property type="match status" value="1"/>
</dbReference>
<feature type="region of interest" description="Disordered" evidence="9">
    <location>
        <begin position="75"/>
        <end position="96"/>
    </location>
</feature>
<dbReference type="GO" id="GO:0004402">
    <property type="term" value="F:histone acetyltransferase activity"/>
    <property type="evidence" value="ECO:0007669"/>
    <property type="project" value="InterPro"/>
</dbReference>
<dbReference type="OMA" id="RTEIHLW"/>
<dbReference type="SMART" id="SM00297">
    <property type="entry name" value="BROMO"/>
    <property type="match status" value="1"/>
</dbReference>
<evidence type="ECO:0000256" key="4">
    <source>
        <dbReference type="ARBA" id="ARBA00023117"/>
    </source>
</evidence>
<dbReference type="InterPro" id="IPR018359">
    <property type="entry name" value="Bromodomain_CS"/>
</dbReference>
<dbReference type="SUPFAM" id="SSF54236">
    <property type="entry name" value="Ubiquitin-like"/>
    <property type="match status" value="1"/>
</dbReference>
<feature type="compositionally biased region" description="Acidic residues" evidence="9">
    <location>
        <begin position="17"/>
        <end position="29"/>
    </location>
</feature>
<dbReference type="InterPro" id="IPR009067">
    <property type="entry name" value="TAF_II_230-bd"/>
</dbReference>
<dbReference type="CDD" id="cd04369">
    <property type="entry name" value="Bromodomain"/>
    <property type="match status" value="1"/>
</dbReference>
<dbReference type="GO" id="GO:0051123">
    <property type="term" value="P:RNA polymerase II preinitiation complex assembly"/>
    <property type="evidence" value="ECO:0007669"/>
    <property type="project" value="TreeGrafter"/>
</dbReference>
<evidence type="ECO:0000313" key="11">
    <source>
        <dbReference type="EMBL" id="VAI81000.1"/>
    </source>
</evidence>
<protein>
    <recommendedName>
        <fullName evidence="7">Transcription initiation factor TFIID subunit 1</fullName>
    </recommendedName>
</protein>
<proteinExistence type="inferred from homology"/>
<dbReference type="FunFam" id="1.20.920.10:FF:000043">
    <property type="entry name" value="Transcription initiation factor TFIID subunit 1"/>
    <property type="match status" value="1"/>
</dbReference>
<dbReference type="Gramene" id="TRITD7Av1G266070.2">
    <property type="protein sequence ID" value="TRITD7Av1G266070.2"/>
    <property type="gene ID" value="TRITD7Av1G266070"/>
</dbReference>
<gene>
    <name evidence="11" type="ORF">TRITD_7Av1G266070</name>
</gene>
<keyword evidence="3" id="KW-0805">Transcription regulation</keyword>
<dbReference type="Gene3D" id="1.20.920.10">
    <property type="entry name" value="Bromodomain-like"/>
    <property type="match status" value="1"/>
</dbReference>
<evidence type="ECO:0000256" key="6">
    <source>
        <dbReference type="ARBA" id="ARBA00023242"/>
    </source>
</evidence>
<keyword evidence="4 8" id="KW-0103">Bromodomain</keyword>
<feature type="domain" description="Bromo" evidence="10">
    <location>
        <begin position="1907"/>
        <end position="1977"/>
    </location>
</feature>
<comment type="similarity">
    <text evidence="2">Belongs to the TAF1 family.</text>
</comment>
<name>A0A9R1BU03_TRITD</name>
<dbReference type="PRINTS" id="PR00503">
    <property type="entry name" value="BROMODOMAIN"/>
</dbReference>
<feature type="compositionally biased region" description="Polar residues" evidence="9">
    <location>
        <begin position="1502"/>
        <end position="1512"/>
    </location>
</feature>
<evidence type="ECO:0000256" key="2">
    <source>
        <dbReference type="ARBA" id="ARBA00009064"/>
    </source>
</evidence>
<feature type="compositionally biased region" description="Basic and acidic residues" evidence="9">
    <location>
        <begin position="1782"/>
        <end position="1809"/>
    </location>
</feature>
<dbReference type="PANTHER" id="PTHR13900">
    <property type="entry name" value="TRANSCRIPTION INITIATION FACTOR TFIID"/>
    <property type="match status" value="1"/>
</dbReference>
<dbReference type="InterPro" id="IPR022591">
    <property type="entry name" value="TAF1_HAT_dom"/>
</dbReference>
<evidence type="ECO:0000313" key="12">
    <source>
        <dbReference type="Proteomes" id="UP000324705"/>
    </source>
</evidence>
<dbReference type="InterPro" id="IPR040240">
    <property type="entry name" value="TAF1"/>
</dbReference>
<dbReference type="SUPFAM" id="SSF47370">
    <property type="entry name" value="Bromodomain"/>
    <property type="match status" value="1"/>
</dbReference>
<dbReference type="PANTHER" id="PTHR13900:SF0">
    <property type="entry name" value="TRANSCRIPTION INITIATION FACTOR TFIID SUBUNIT 1"/>
    <property type="match status" value="1"/>
</dbReference>
<dbReference type="Pfam" id="PF12157">
    <property type="entry name" value="DUF3591"/>
    <property type="match status" value="3"/>
</dbReference>
<accession>A0A9R1BU03</accession>
<feature type="region of interest" description="Disordered" evidence="9">
    <location>
        <begin position="1"/>
        <end position="34"/>
    </location>
</feature>
<evidence type="ECO:0000256" key="1">
    <source>
        <dbReference type="ARBA" id="ARBA00004123"/>
    </source>
</evidence>
<keyword evidence="12" id="KW-1185">Reference proteome</keyword>
<evidence type="ECO:0000256" key="9">
    <source>
        <dbReference type="SAM" id="MobiDB-lite"/>
    </source>
</evidence>
<dbReference type="GO" id="GO:0017025">
    <property type="term" value="F:TBP-class protein binding"/>
    <property type="evidence" value="ECO:0007669"/>
    <property type="project" value="InterPro"/>
</dbReference>
<evidence type="ECO:0000256" key="8">
    <source>
        <dbReference type="PROSITE-ProRule" id="PRU00035"/>
    </source>
</evidence>
<evidence type="ECO:0000256" key="3">
    <source>
        <dbReference type="ARBA" id="ARBA00023015"/>
    </source>
</evidence>
<feature type="compositionally biased region" description="Basic and acidic residues" evidence="9">
    <location>
        <begin position="1"/>
        <end position="10"/>
    </location>
</feature>
<dbReference type="EMBL" id="LT934123">
    <property type="protein sequence ID" value="VAI81000.1"/>
    <property type="molecule type" value="Genomic_DNA"/>
</dbReference>
<dbReference type="GO" id="GO:0016251">
    <property type="term" value="F:RNA polymerase II general transcription initiation factor activity"/>
    <property type="evidence" value="ECO:0007669"/>
    <property type="project" value="InterPro"/>
</dbReference>
<dbReference type="InterPro" id="IPR029071">
    <property type="entry name" value="Ubiquitin-like_domsf"/>
</dbReference>
<dbReference type="Pfam" id="PF09247">
    <property type="entry name" value="TBP-binding"/>
    <property type="match status" value="1"/>
</dbReference>
<feature type="region of interest" description="Disordered" evidence="9">
    <location>
        <begin position="1764"/>
        <end position="1809"/>
    </location>
</feature>
<dbReference type="Proteomes" id="UP000324705">
    <property type="component" value="Chromosome 7A"/>
</dbReference>
<organism evidence="11 12">
    <name type="scientific">Triticum turgidum subsp. durum</name>
    <name type="common">Durum wheat</name>
    <name type="synonym">Triticum durum</name>
    <dbReference type="NCBI Taxonomy" id="4567"/>
    <lineage>
        <taxon>Eukaryota</taxon>
        <taxon>Viridiplantae</taxon>
        <taxon>Streptophyta</taxon>
        <taxon>Embryophyta</taxon>
        <taxon>Tracheophyta</taxon>
        <taxon>Spermatophyta</taxon>
        <taxon>Magnoliopsida</taxon>
        <taxon>Liliopsida</taxon>
        <taxon>Poales</taxon>
        <taxon>Poaceae</taxon>
        <taxon>BOP clade</taxon>
        <taxon>Pooideae</taxon>
        <taxon>Triticodae</taxon>
        <taxon>Triticeae</taxon>
        <taxon>Triticinae</taxon>
        <taxon>Triticum</taxon>
    </lineage>
</organism>
<dbReference type="GO" id="GO:0005669">
    <property type="term" value="C:transcription factor TFIID complex"/>
    <property type="evidence" value="ECO:0007669"/>
    <property type="project" value="InterPro"/>
</dbReference>
<keyword evidence="5" id="KW-0804">Transcription</keyword>
<feature type="compositionally biased region" description="Basic and acidic residues" evidence="9">
    <location>
        <begin position="1844"/>
        <end position="1867"/>
    </location>
</feature>
<feature type="region of interest" description="Disordered" evidence="9">
    <location>
        <begin position="1190"/>
        <end position="1237"/>
    </location>
</feature>
<feature type="region of interest" description="Disordered" evidence="9">
    <location>
        <begin position="1830"/>
        <end position="1889"/>
    </location>
</feature>
<evidence type="ECO:0000259" key="10">
    <source>
        <dbReference type="PROSITE" id="PS50014"/>
    </source>
</evidence>
<feature type="compositionally biased region" description="Basic and acidic residues" evidence="9">
    <location>
        <begin position="1523"/>
        <end position="1532"/>
    </location>
</feature>
<evidence type="ECO:0000256" key="7">
    <source>
        <dbReference type="ARBA" id="ARBA00040102"/>
    </source>
</evidence>
<dbReference type="PROSITE" id="PS50014">
    <property type="entry name" value="BROMODOMAIN_2"/>
    <property type="match status" value="1"/>
</dbReference>
<feature type="region of interest" description="Disordered" evidence="9">
    <location>
        <begin position="179"/>
        <end position="200"/>
    </location>
</feature>
<dbReference type="InterPro" id="IPR036741">
    <property type="entry name" value="TAFII-230_TBP-bd_sf"/>
</dbReference>
<feature type="compositionally biased region" description="Basic residues" evidence="9">
    <location>
        <begin position="1833"/>
        <end position="1843"/>
    </location>
</feature>